<dbReference type="InterPro" id="IPR046342">
    <property type="entry name" value="CBS_dom_sf"/>
</dbReference>
<dbReference type="Proteomes" id="UP000242175">
    <property type="component" value="Chromosome large"/>
</dbReference>
<dbReference type="PANTHER" id="PTHR22572">
    <property type="entry name" value="SUGAR-1-PHOSPHATE GUANYL TRANSFERASE"/>
    <property type="match status" value="1"/>
</dbReference>
<dbReference type="AlphaFoldDB" id="A0A220VCV6"/>
<protein>
    <submittedName>
        <fullName evidence="3">Alcohol dehydrogenase</fullName>
    </submittedName>
</protein>
<dbReference type="InterPro" id="IPR000644">
    <property type="entry name" value="CBS_dom"/>
</dbReference>
<sequence>MDFKKLLIKNYISIKEAMKTLDLLGSQFLVVVKDNNELVGSLTDGDIRRGLLNNISLDDRIDKVCNLNPIVLNNQFNSAEIKNKAKQKQVSQLILINSCNQVIGVESTKTVKQKKKNAVVLMVGGLGTRLRPLTDKTPKPLLNVGDKPILEIIIKKFVDSGFQKFYLSVNYKAEMIKNYFQDGSHLGVEIEYLEEKDRLGTAGALSLLNSKNIVEPFFVMNGDLLTNINFQKLLDFHLEQKSIATVGVREYDFQVPYGVLKTKNGFVSKIEEKPVHSFFVSSGIYLLEPEILPLVPKDKFYDMPTLLTELINQSHRISSFPIHEYWLDIGRINEYHQANAEYKDIFE</sequence>
<dbReference type="InterPro" id="IPR050486">
    <property type="entry name" value="Mannose-1P_guanyltransferase"/>
</dbReference>
<evidence type="ECO:0000256" key="1">
    <source>
        <dbReference type="PROSITE-ProRule" id="PRU00703"/>
    </source>
</evidence>
<dbReference type="InterPro" id="IPR005835">
    <property type="entry name" value="NTP_transferase_dom"/>
</dbReference>
<proteinExistence type="predicted"/>
<dbReference type="CDD" id="cd06426">
    <property type="entry name" value="NTP_transferase_like_2"/>
    <property type="match status" value="1"/>
</dbReference>
<dbReference type="KEGG" id="pmai:CF386_03195"/>
<dbReference type="Pfam" id="PF00483">
    <property type="entry name" value="NTP_transferase"/>
    <property type="match status" value="1"/>
</dbReference>
<dbReference type="RefSeq" id="WP_089073020.1">
    <property type="nucleotide sequence ID" value="NZ_CBCSAM010000012.1"/>
</dbReference>
<dbReference type="Gene3D" id="3.10.580.10">
    <property type="entry name" value="CBS-domain"/>
    <property type="match status" value="1"/>
</dbReference>
<evidence type="ECO:0000259" key="2">
    <source>
        <dbReference type="PROSITE" id="PS51371"/>
    </source>
</evidence>
<dbReference type="OrthoDB" id="9788272at2"/>
<name>A0A220VCV6_9GAMM</name>
<reference evidence="3 4" key="1">
    <citation type="journal article" date="2016" name="Int. J. Syst. Evol. Microbiol.">
        <title>Paraphotobacterium marinum gen. nov., sp. nov., a member of the family Vibrionaceae, isolated from surface seawater.</title>
        <authorList>
            <person name="Huang Z."/>
            <person name="Dong C."/>
            <person name="Shao Z."/>
        </authorList>
    </citation>
    <scope>NUCLEOTIDE SEQUENCE [LARGE SCALE GENOMIC DNA]</scope>
    <source>
        <strain evidence="3 4">NSCS20N07D</strain>
    </source>
</reference>
<accession>A0A220VCV6</accession>
<keyword evidence="1" id="KW-0129">CBS domain</keyword>
<dbReference type="PROSITE" id="PS51371">
    <property type="entry name" value="CBS"/>
    <property type="match status" value="1"/>
</dbReference>
<evidence type="ECO:0000313" key="4">
    <source>
        <dbReference type="Proteomes" id="UP000242175"/>
    </source>
</evidence>
<gene>
    <name evidence="3" type="ORF">CF386_03195</name>
</gene>
<organism evidence="3 4">
    <name type="scientific">Paraphotobacterium marinum</name>
    <dbReference type="NCBI Taxonomy" id="1755811"/>
    <lineage>
        <taxon>Bacteria</taxon>
        <taxon>Pseudomonadati</taxon>
        <taxon>Pseudomonadota</taxon>
        <taxon>Gammaproteobacteria</taxon>
        <taxon>Vibrionales</taxon>
        <taxon>Vibrionaceae</taxon>
        <taxon>Paraphotobacterium</taxon>
    </lineage>
</organism>
<dbReference type="Gene3D" id="3.90.550.10">
    <property type="entry name" value="Spore Coat Polysaccharide Biosynthesis Protein SpsA, Chain A"/>
    <property type="match status" value="1"/>
</dbReference>
<keyword evidence="4" id="KW-1185">Reference proteome</keyword>
<feature type="domain" description="CBS" evidence="2">
    <location>
        <begin position="1"/>
        <end position="57"/>
    </location>
</feature>
<dbReference type="EMBL" id="CP022355">
    <property type="protein sequence ID" value="ASK78111.1"/>
    <property type="molecule type" value="Genomic_DNA"/>
</dbReference>
<dbReference type="SUPFAM" id="SSF53448">
    <property type="entry name" value="Nucleotide-diphospho-sugar transferases"/>
    <property type="match status" value="1"/>
</dbReference>
<evidence type="ECO:0000313" key="3">
    <source>
        <dbReference type="EMBL" id="ASK78111.1"/>
    </source>
</evidence>
<dbReference type="InterPro" id="IPR029044">
    <property type="entry name" value="Nucleotide-diphossugar_trans"/>
</dbReference>